<sequence length="244" mass="26970">MKRTDVFERPNWNEAFLGPDRSFLDIIDDISKTWQIPKLLSQEFIFGADMSCLPYGRYGATYLTETSSTTYGMGFSDSQCPDDWNYINCEEMLFQNLNNTCYEEIGVWATPLPPQHVSSPSSVRPTASDLVGDHGTRPTLWVSGMRTDVTLTRSTSVANHAPRPSSSPLVYYTFSRRSDFGLGNVPGILVASSVMEAFWTTRNQTFGDINTVNTVRDLAAVVSAPHPGTALAKSETEADAAQML</sequence>
<protein>
    <submittedName>
        <fullName evidence="1">Uncharacterized protein</fullName>
    </submittedName>
</protein>
<keyword evidence="2" id="KW-1185">Reference proteome</keyword>
<evidence type="ECO:0000313" key="2">
    <source>
        <dbReference type="Proteomes" id="UP000294933"/>
    </source>
</evidence>
<accession>A0A4Y7PNZ0</accession>
<dbReference type="EMBL" id="ML170236">
    <property type="protein sequence ID" value="TDL16746.1"/>
    <property type="molecule type" value="Genomic_DNA"/>
</dbReference>
<dbReference type="GO" id="GO:0005975">
    <property type="term" value="P:carbohydrate metabolic process"/>
    <property type="evidence" value="ECO:0007669"/>
    <property type="project" value="InterPro"/>
</dbReference>
<dbReference type="InterPro" id="IPR013320">
    <property type="entry name" value="ConA-like_dom_sf"/>
</dbReference>
<gene>
    <name evidence="1" type="ORF">BD410DRAFT_888232</name>
</gene>
<evidence type="ECO:0000313" key="1">
    <source>
        <dbReference type="EMBL" id="TDL16746.1"/>
    </source>
</evidence>
<organism evidence="1 2">
    <name type="scientific">Rickenella mellea</name>
    <dbReference type="NCBI Taxonomy" id="50990"/>
    <lineage>
        <taxon>Eukaryota</taxon>
        <taxon>Fungi</taxon>
        <taxon>Dikarya</taxon>
        <taxon>Basidiomycota</taxon>
        <taxon>Agaricomycotina</taxon>
        <taxon>Agaricomycetes</taxon>
        <taxon>Hymenochaetales</taxon>
        <taxon>Rickenellaceae</taxon>
        <taxon>Rickenella</taxon>
    </lineage>
</organism>
<dbReference type="SUPFAM" id="SSF49899">
    <property type="entry name" value="Concanavalin A-like lectins/glucanases"/>
    <property type="match status" value="1"/>
</dbReference>
<dbReference type="Gene3D" id="2.70.100.10">
    <property type="entry name" value="Glycoside hydrolase, family 7, domain"/>
    <property type="match status" value="1"/>
</dbReference>
<dbReference type="InterPro" id="IPR037019">
    <property type="entry name" value="Glyco_hydro_7_sf"/>
</dbReference>
<dbReference type="VEuPathDB" id="FungiDB:BD410DRAFT_888232"/>
<proteinExistence type="predicted"/>
<dbReference type="AlphaFoldDB" id="A0A4Y7PNZ0"/>
<name>A0A4Y7PNZ0_9AGAM</name>
<dbReference type="STRING" id="50990.A0A4Y7PNZ0"/>
<dbReference type="GO" id="GO:0004553">
    <property type="term" value="F:hydrolase activity, hydrolyzing O-glycosyl compounds"/>
    <property type="evidence" value="ECO:0007669"/>
    <property type="project" value="InterPro"/>
</dbReference>
<dbReference type="Proteomes" id="UP000294933">
    <property type="component" value="Unassembled WGS sequence"/>
</dbReference>
<reference evidence="1 2" key="1">
    <citation type="submission" date="2018-06" db="EMBL/GenBank/DDBJ databases">
        <title>A transcriptomic atlas of mushroom development highlights an independent origin of complex multicellularity.</title>
        <authorList>
            <consortium name="DOE Joint Genome Institute"/>
            <person name="Krizsan K."/>
            <person name="Almasi E."/>
            <person name="Merenyi Z."/>
            <person name="Sahu N."/>
            <person name="Viragh M."/>
            <person name="Koszo T."/>
            <person name="Mondo S."/>
            <person name="Kiss B."/>
            <person name="Balint B."/>
            <person name="Kues U."/>
            <person name="Barry K."/>
            <person name="Hegedus J.C."/>
            <person name="Henrissat B."/>
            <person name="Johnson J."/>
            <person name="Lipzen A."/>
            <person name="Ohm R."/>
            <person name="Nagy I."/>
            <person name="Pangilinan J."/>
            <person name="Yan J."/>
            <person name="Xiong Y."/>
            <person name="Grigoriev I.V."/>
            <person name="Hibbett D.S."/>
            <person name="Nagy L.G."/>
        </authorList>
    </citation>
    <scope>NUCLEOTIDE SEQUENCE [LARGE SCALE GENOMIC DNA]</scope>
    <source>
        <strain evidence="1 2">SZMC22713</strain>
    </source>
</reference>